<organism evidence="3 4">
    <name type="scientific">Erythroxylum novogranatense</name>
    <dbReference type="NCBI Taxonomy" id="1862640"/>
    <lineage>
        <taxon>Eukaryota</taxon>
        <taxon>Viridiplantae</taxon>
        <taxon>Streptophyta</taxon>
        <taxon>Embryophyta</taxon>
        <taxon>Tracheophyta</taxon>
        <taxon>Spermatophyta</taxon>
        <taxon>Magnoliopsida</taxon>
        <taxon>eudicotyledons</taxon>
        <taxon>Gunneridae</taxon>
        <taxon>Pentapetalae</taxon>
        <taxon>rosids</taxon>
        <taxon>fabids</taxon>
        <taxon>Malpighiales</taxon>
        <taxon>Erythroxylaceae</taxon>
        <taxon>Erythroxylum</taxon>
    </lineage>
</organism>
<dbReference type="AlphaFoldDB" id="A0AAV8TIL5"/>
<feature type="region of interest" description="Disordered" evidence="1">
    <location>
        <begin position="317"/>
        <end position="351"/>
    </location>
</feature>
<evidence type="ECO:0000313" key="4">
    <source>
        <dbReference type="Proteomes" id="UP001159364"/>
    </source>
</evidence>
<sequence length="351" mass="39486">MKVQHFVFKRFRFENCWVREECKQAVLEGWGLGMDAITVQELLALNPTRWDLDLVQAVFCDRDVQLIQSIPLSSRPRLDWWKWRWEWKGLYSVKSAYKMLQDCVSVTDEGGCLLWCLLWHLQAGINNNLLFSACGVCGIAGMMWFGASGYPLPLRSCQYKCNFDASLDASTRRISCGSIIRDHQGNILHVFAQVFDGPPYPSLAEAIGMKAVLSWLKLTPIHCHVIESDCLLLVNALKNVVYDLSYVGVIVSDYKALFHELRDIDVCHVKRSANKTTHAIAREELFQSDFVSWGQVFPPFVTAVTCSECPSTDVPQPGFLRSSGSRSGVSGESVDSGLERSGCFDFSWSSS</sequence>
<dbReference type="InterPro" id="IPR036397">
    <property type="entry name" value="RNaseH_sf"/>
</dbReference>
<dbReference type="PANTHER" id="PTHR47074">
    <property type="entry name" value="BNAC02G40300D PROTEIN"/>
    <property type="match status" value="1"/>
</dbReference>
<feature type="compositionally biased region" description="Low complexity" evidence="1">
    <location>
        <begin position="320"/>
        <end position="336"/>
    </location>
</feature>
<comment type="caution">
    <text evidence="3">The sequence shown here is derived from an EMBL/GenBank/DDBJ whole genome shotgun (WGS) entry which is preliminary data.</text>
</comment>
<dbReference type="Gene3D" id="3.30.420.10">
    <property type="entry name" value="Ribonuclease H-like superfamily/Ribonuclease H"/>
    <property type="match status" value="1"/>
</dbReference>
<accession>A0AAV8TIL5</accession>
<dbReference type="EMBL" id="JAIWQS010000004">
    <property type="protein sequence ID" value="KAJ8766682.1"/>
    <property type="molecule type" value="Genomic_DNA"/>
</dbReference>
<proteinExistence type="predicted"/>
<keyword evidence="4" id="KW-1185">Reference proteome</keyword>
<evidence type="ECO:0000313" key="3">
    <source>
        <dbReference type="EMBL" id="KAJ8766682.1"/>
    </source>
</evidence>
<gene>
    <name evidence="3" type="ORF">K2173_004506</name>
</gene>
<dbReference type="CDD" id="cd06222">
    <property type="entry name" value="RNase_H_like"/>
    <property type="match status" value="1"/>
</dbReference>
<reference evidence="3 4" key="1">
    <citation type="submission" date="2021-09" db="EMBL/GenBank/DDBJ databases">
        <title>Genomic insights and catalytic innovation underlie evolution of tropane alkaloids biosynthesis.</title>
        <authorList>
            <person name="Wang Y.-J."/>
            <person name="Tian T."/>
            <person name="Huang J.-P."/>
            <person name="Huang S.-X."/>
        </authorList>
    </citation>
    <scope>NUCLEOTIDE SEQUENCE [LARGE SCALE GENOMIC DNA]</scope>
    <source>
        <strain evidence="3">KIB-2018</strain>
        <tissue evidence="3">Leaf</tissue>
    </source>
</reference>
<dbReference type="Pfam" id="PF13456">
    <property type="entry name" value="RVT_3"/>
    <property type="match status" value="1"/>
</dbReference>
<evidence type="ECO:0000259" key="2">
    <source>
        <dbReference type="Pfam" id="PF13456"/>
    </source>
</evidence>
<dbReference type="Proteomes" id="UP001159364">
    <property type="component" value="Linkage Group LG04"/>
</dbReference>
<evidence type="ECO:0000256" key="1">
    <source>
        <dbReference type="SAM" id="MobiDB-lite"/>
    </source>
</evidence>
<dbReference type="GO" id="GO:0003676">
    <property type="term" value="F:nucleic acid binding"/>
    <property type="evidence" value="ECO:0007669"/>
    <property type="project" value="InterPro"/>
</dbReference>
<dbReference type="InterPro" id="IPR052929">
    <property type="entry name" value="RNase_H-like_EbsB-rel"/>
</dbReference>
<dbReference type="InterPro" id="IPR044730">
    <property type="entry name" value="RNase_H-like_dom_plant"/>
</dbReference>
<dbReference type="GO" id="GO:0004523">
    <property type="term" value="F:RNA-DNA hybrid ribonuclease activity"/>
    <property type="evidence" value="ECO:0007669"/>
    <property type="project" value="InterPro"/>
</dbReference>
<protein>
    <recommendedName>
        <fullName evidence="2">RNase H type-1 domain-containing protein</fullName>
    </recommendedName>
</protein>
<feature type="domain" description="RNase H type-1" evidence="2">
    <location>
        <begin position="162"/>
        <end position="282"/>
    </location>
</feature>
<name>A0AAV8TIL5_9ROSI</name>
<dbReference type="PANTHER" id="PTHR47074:SF11">
    <property type="entry name" value="REVERSE TRANSCRIPTASE-LIKE PROTEIN"/>
    <property type="match status" value="1"/>
</dbReference>
<dbReference type="InterPro" id="IPR002156">
    <property type="entry name" value="RNaseH_domain"/>
</dbReference>